<feature type="transmembrane region" description="Helical" evidence="3">
    <location>
        <begin position="15"/>
        <end position="35"/>
    </location>
</feature>
<organism evidence="5 6">
    <name type="scientific">Rehmannia glutinosa</name>
    <name type="common">Chinese foxglove</name>
    <dbReference type="NCBI Taxonomy" id="99300"/>
    <lineage>
        <taxon>Eukaryota</taxon>
        <taxon>Viridiplantae</taxon>
        <taxon>Streptophyta</taxon>
        <taxon>Embryophyta</taxon>
        <taxon>Tracheophyta</taxon>
        <taxon>Spermatophyta</taxon>
        <taxon>Magnoliopsida</taxon>
        <taxon>eudicotyledons</taxon>
        <taxon>Gunneridae</taxon>
        <taxon>Pentapetalae</taxon>
        <taxon>asterids</taxon>
        <taxon>lamiids</taxon>
        <taxon>Lamiales</taxon>
        <taxon>Orobanchaceae</taxon>
        <taxon>Rehmannieae</taxon>
        <taxon>Rehmannia</taxon>
    </lineage>
</organism>
<dbReference type="Gene3D" id="3.40.640.10">
    <property type="entry name" value="Type I PLP-dependent aspartate aminotransferase-like (Major domain)"/>
    <property type="match status" value="1"/>
</dbReference>
<evidence type="ECO:0000313" key="6">
    <source>
        <dbReference type="Proteomes" id="UP001318860"/>
    </source>
</evidence>
<proteinExistence type="predicted"/>
<reference evidence="5 6" key="1">
    <citation type="journal article" date="2021" name="Comput. Struct. Biotechnol. J.">
        <title>De novo genome assembly of the potent medicinal plant Rehmannia glutinosa using nanopore technology.</title>
        <authorList>
            <person name="Ma L."/>
            <person name="Dong C."/>
            <person name="Song C."/>
            <person name="Wang X."/>
            <person name="Zheng X."/>
            <person name="Niu Y."/>
            <person name="Chen S."/>
            <person name="Feng W."/>
        </authorList>
    </citation>
    <scope>NUCLEOTIDE SEQUENCE [LARGE SCALE GENOMIC DNA]</scope>
    <source>
        <strain evidence="5">DH-2019</strain>
    </source>
</reference>
<evidence type="ECO:0000256" key="1">
    <source>
        <dbReference type="ARBA" id="ARBA00022898"/>
    </source>
</evidence>
<gene>
    <name evidence="5" type="ORF">DH2020_005386</name>
</gene>
<dbReference type="Pfam" id="PF00155">
    <property type="entry name" value="Aminotran_1_2"/>
    <property type="match status" value="1"/>
</dbReference>
<feature type="domain" description="Aminotransferase class I/classII large" evidence="4">
    <location>
        <begin position="130"/>
        <end position="505"/>
    </location>
</feature>
<keyword evidence="3" id="KW-0812">Transmembrane</keyword>
<dbReference type="Proteomes" id="UP001318860">
    <property type="component" value="Unassembled WGS sequence"/>
</dbReference>
<feature type="region of interest" description="Disordered" evidence="2">
    <location>
        <begin position="40"/>
        <end position="72"/>
    </location>
</feature>
<dbReference type="InterPro" id="IPR015424">
    <property type="entry name" value="PyrdxlP-dep_Trfase"/>
</dbReference>
<comment type="caution">
    <text evidence="5">The sequence shown here is derived from an EMBL/GenBank/DDBJ whole genome shotgun (WGS) entry which is preliminary data.</text>
</comment>
<keyword evidence="3" id="KW-0472">Membrane</keyword>
<dbReference type="EMBL" id="JABTTQ020000004">
    <property type="protein sequence ID" value="KAK6158072.1"/>
    <property type="molecule type" value="Genomic_DNA"/>
</dbReference>
<keyword evidence="6" id="KW-1185">Reference proteome</keyword>
<sequence>MRVIVPLQGIVQGRGGHFLGSVIPCALFYFLQLYLKGRGRAPPPPPPPSPPTEAEKQLAEQSSPSSSSSSGLQRVHSRSLLFSPKGSSGPAHVSSRANAVVKQVDGPYYLGLKRVEEDPYDGVDNPDGVIQLGLAENRLLSDLVQEWLADHAKESIMGKEFSISTYQPFDGLMELKIAVEEFMSQVIDRPQFFKPAQIVLTAGATPAIEMLIFSLADPGNAFLVPSPYCPDLDGDVKWRTGVEIIPVPCRSTDNFSLSITALDRAFNQAKKRGLRVRGIIISNPSNPVGILYDRETLYSLMDFATEKNIHIISNELLLAGSTHGDDEFVSMAEILNTENLDRNRVHIIYGLSNDLSLTGSKIGVIYTFNENVAFAAKKLTRFSSVSVPTQHLLISMLSDKKFVRQIVEFSTERLRRMYIEFANGLKKLGIECMKSDGGFYCWADMSGLIRSYSEKGELELWDKLLNMAKINSLSGSSCYCVEPGWFGFCFASLSERDIHSVIHRIGEVSKTCRSF</sequence>
<evidence type="ECO:0000256" key="2">
    <source>
        <dbReference type="SAM" id="MobiDB-lite"/>
    </source>
</evidence>
<dbReference type="PRINTS" id="PR00753">
    <property type="entry name" value="ACCSYNTHASE"/>
</dbReference>
<name>A0ABR0XG01_REHGL</name>
<dbReference type="InterPro" id="IPR015422">
    <property type="entry name" value="PyrdxlP-dep_Trfase_small"/>
</dbReference>
<dbReference type="CDD" id="cd00609">
    <property type="entry name" value="AAT_like"/>
    <property type="match status" value="1"/>
</dbReference>
<evidence type="ECO:0000259" key="4">
    <source>
        <dbReference type="Pfam" id="PF00155"/>
    </source>
</evidence>
<dbReference type="PANTHER" id="PTHR43795:SF85">
    <property type="entry name" value="AMINOTRANSFERASE ACS10-RELATED"/>
    <property type="match status" value="1"/>
</dbReference>
<keyword evidence="3" id="KW-1133">Transmembrane helix</keyword>
<accession>A0ABR0XG01</accession>
<evidence type="ECO:0000256" key="3">
    <source>
        <dbReference type="SAM" id="Phobius"/>
    </source>
</evidence>
<dbReference type="SUPFAM" id="SSF53383">
    <property type="entry name" value="PLP-dependent transferases"/>
    <property type="match status" value="1"/>
</dbReference>
<dbReference type="Gene3D" id="3.90.1150.10">
    <property type="entry name" value="Aspartate Aminotransferase, domain 1"/>
    <property type="match status" value="1"/>
</dbReference>
<dbReference type="InterPro" id="IPR050478">
    <property type="entry name" value="Ethylene_sulfur-biosynth"/>
</dbReference>
<dbReference type="InterPro" id="IPR004839">
    <property type="entry name" value="Aminotransferase_I/II_large"/>
</dbReference>
<evidence type="ECO:0000313" key="5">
    <source>
        <dbReference type="EMBL" id="KAK6158072.1"/>
    </source>
</evidence>
<dbReference type="InterPro" id="IPR015421">
    <property type="entry name" value="PyrdxlP-dep_Trfase_major"/>
</dbReference>
<protein>
    <recommendedName>
        <fullName evidence="4">Aminotransferase class I/classII large domain-containing protein</fullName>
    </recommendedName>
</protein>
<dbReference type="PANTHER" id="PTHR43795">
    <property type="entry name" value="BIFUNCTIONAL ASPARTATE AMINOTRANSFERASE AND GLUTAMATE/ASPARTATE-PREPHENATE AMINOTRANSFERASE-RELATED"/>
    <property type="match status" value="1"/>
</dbReference>
<keyword evidence="1" id="KW-0663">Pyridoxal phosphate</keyword>
<feature type="compositionally biased region" description="Pro residues" evidence="2">
    <location>
        <begin position="41"/>
        <end position="51"/>
    </location>
</feature>